<dbReference type="Proteomes" id="UP000268162">
    <property type="component" value="Unassembled WGS sequence"/>
</dbReference>
<evidence type="ECO:0000256" key="1">
    <source>
        <dbReference type="ARBA" id="ARBA00004211"/>
    </source>
</evidence>
<name>A0A4Q0A0W5_9FUNG</name>
<evidence type="ECO:0000256" key="7">
    <source>
        <dbReference type="SAM" id="MobiDB-lite"/>
    </source>
</evidence>
<keyword evidence="10" id="KW-1185">Reference proteome</keyword>
<evidence type="ECO:0000256" key="3">
    <source>
        <dbReference type="ARBA" id="ARBA00022692"/>
    </source>
</evidence>
<dbReference type="GO" id="GO:0061817">
    <property type="term" value="P:endoplasmic reticulum-plasma membrane tethering"/>
    <property type="evidence" value="ECO:0007669"/>
    <property type="project" value="TreeGrafter"/>
</dbReference>
<dbReference type="InterPro" id="IPR016763">
    <property type="entry name" value="VAP"/>
</dbReference>
<evidence type="ECO:0000256" key="6">
    <source>
        <dbReference type="SAM" id="Coils"/>
    </source>
</evidence>
<evidence type="ECO:0000313" key="9">
    <source>
        <dbReference type="EMBL" id="RKP39695.1"/>
    </source>
</evidence>
<dbReference type="PANTHER" id="PTHR10809">
    <property type="entry name" value="VESICLE-ASSOCIATED MEMBRANE PROTEIN-ASSOCIATED PROTEIN"/>
    <property type="match status" value="1"/>
</dbReference>
<reference evidence="10" key="1">
    <citation type="journal article" date="2018" name="Nat. Microbiol.">
        <title>Leveraging single-cell genomics to expand the fungal tree of life.</title>
        <authorList>
            <person name="Ahrendt S.R."/>
            <person name="Quandt C.A."/>
            <person name="Ciobanu D."/>
            <person name="Clum A."/>
            <person name="Salamov A."/>
            <person name="Andreopoulos B."/>
            <person name="Cheng J.F."/>
            <person name="Woyke T."/>
            <person name="Pelin A."/>
            <person name="Henrissat B."/>
            <person name="Reynolds N.K."/>
            <person name="Benny G.L."/>
            <person name="Smith M.E."/>
            <person name="James T.Y."/>
            <person name="Grigoriev I.V."/>
        </authorList>
    </citation>
    <scope>NUCLEOTIDE SEQUENCE [LARGE SCALE GENOMIC DNA]</scope>
    <source>
        <strain evidence="10">RSA 468</strain>
    </source>
</reference>
<dbReference type="InterPro" id="IPR000535">
    <property type="entry name" value="MSP_dom"/>
</dbReference>
<evidence type="ECO:0000256" key="4">
    <source>
        <dbReference type="ARBA" id="ARBA00022989"/>
    </source>
</evidence>
<protein>
    <submittedName>
        <fullName evidence="9">PapD-like protein</fullName>
    </submittedName>
</protein>
<evidence type="ECO:0000313" key="10">
    <source>
        <dbReference type="Proteomes" id="UP000268162"/>
    </source>
</evidence>
<feature type="compositionally biased region" description="Polar residues" evidence="7">
    <location>
        <begin position="218"/>
        <end position="228"/>
    </location>
</feature>
<evidence type="ECO:0000259" key="8">
    <source>
        <dbReference type="PROSITE" id="PS50202"/>
    </source>
</evidence>
<dbReference type="STRING" id="215637.A0A4Q0A0W5"/>
<sequence length="323" mass="35295">MSLVIEPTTHLTFKRPFDAQTEDILVLRNQTSFPIAFKVKTTAPKQYCVRPNSGRIEPGLEIDIQVALQPVRDDLPANYKCKDKFLIQSIEVTPELETLSLNDLWPTVEKTDKTLIHERKLRCQYLAADPGHDASVPSPLKMATNVTNSSNEEVQPSTPLRSAGPVGMAGFGAAPAVDMSSPQVHEQFASPIPAAAPLPMVAQPVAPMSQPAMDTPTRESSTTHYNSMDSNLRSQLDAAEGAIKQLQRETSGYKSEIGSMRSLLKETQDQLQNEKTNALRTATSTPRNPTSTTTLVAQEVDGFSPQVLALVGVIAFLMGYLFF</sequence>
<evidence type="ECO:0000256" key="2">
    <source>
        <dbReference type="ARBA" id="ARBA00008932"/>
    </source>
</evidence>
<keyword evidence="4" id="KW-1133">Transmembrane helix</keyword>
<keyword evidence="6" id="KW-0175">Coiled coil</keyword>
<dbReference type="PROSITE" id="PS50202">
    <property type="entry name" value="MSP"/>
    <property type="match status" value="1"/>
</dbReference>
<proteinExistence type="inferred from homology"/>
<dbReference type="GO" id="GO:0090158">
    <property type="term" value="P:endoplasmic reticulum membrane organization"/>
    <property type="evidence" value="ECO:0007669"/>
    <property type="project" value="TreeGrafter"/>
</dbReference>
<comment type="subcellular location">
    <subcellularLocation>
        <location evidence="1">Membrane</location>
        <topology evidence="1">Single-pass type IV membrane protein</topology>
    </subcellularLocation>
</comment>
<feature type="coiled-coil region" evidence="6">
    <location>
        <begin position="229"/>
        <end position="256"/>
    </location>
</feature>
<feature type="region of interest" description="Disordered" evidence="7">
    <location>
        <begin position="207"/>
        <end position="228"/>
    </location>
</feature>
<organism evidence="9 10">
    <name type="scientific">Dimargaris cristalligena</name>
    <dbReference type="NCBI Taxonomy" id="215637"/>
    <lineage>
        <taxon>Eukaryota</taxon>
        <taxon>Fungi</taxon>
        <taxon>Fungi incertae sedis</taxon>
        <taxon>Zoopagomycota</taxon>
        <taxon>Kickxellomycotina</taxon>
        <taxon>Dimargaritomycetes</taxon>
        <taxon>Dimargaritales</taxon>
        <taxon>Dimargaritaceae</taxon>
        <taxon>Dimargaris</taxon>
    </lineage>
</organism>
<dbReference type="GO" id="GO:0005886">
    <property type="term" value="C:plasma membrane"/>
    <property type="evidence" value="ECO:0007669"/>
    <property type="project" value="TreeGrafter"/>
</dbReference>
<feature type="domain" description="MSP" evidence="8">
    <location>
        <begin position="2"/>
        <end position="126"/>
    </location>
</feature>
<dbReference type="InterPro" id="IPR008962">
    <property type="entry name" value="PapD-like_sf"/>
</dbReference>
<evidence type="ECO:0000256" key="5">
    <source>
        <dbReference type="ARBA" id="ARBA00023136"/>
    </source>
</evidence>
<comment type="similarity">
    <text evidence="2">Belongs to the VAMP-associated protein (VAP) (TC 9.B.17) family.</text>
</comment>
<dbReference type="InterPro" id="IPR013783">
    <property type="entry name" value="Ig-like_fold"/>
</dbReference>
<dbReference type="AlphaFoldDB" id="A0A4Q0A0W5"/>
<accession>A0A4Q0A0W5</accession>
<dbReference type="SUPFAM" id="SSF49354">
    <property type="entry name" value="PapD-like"/>
    <property type="match status" value="1"/>
</dbReference>
<dbReference type="EMBL" id="ML002251">
    <property type="protein sequence ID" value="RKP39695.1"/>
    <property type="molecule type" value="Genomic_DNA"/>
</dbReference>
<dbReference type="Pfam" id="PF00635">
    <property type="entry name" value="Motile_Sperm"/>
    <property type="match status" value="1"/>
</dbReference>
<dbReference type="PANTHER" id="PTHR10809:SF6">
    <property type="entry name" value="AT11025P-RELATED"/>
    <property type="match status" value="1"/>
</dbReference>
<dbReference type="GO" id="GO:0033149">
    <property type="term" value="F:FFAT motif binding"/>
    <property type="evidence" value="ECO:0007669"/>
    <property type="project" value="TreeGrafter"/>
</dbReference>
<gene>
    <name evidence="9" type="ORF">BJ085DRAFT_31719</name>
</gene>
<dbReference type="GO" id="GO:0005789">
    <property type="term" value="C:endoplasmic reticulum membrane"/>
    <property type="evidence" value="ECO:0007669"/>
    <property type="project" value="InterPro"/>
</dbReference>
<dbReference type="Gene3D" id="2.60.40.10">
    <property type="entry name" value="Immunoglobulins"/>
    <property type="match status" value="1"/>
</dbReference>
<keyword evidence="5" id="KW-0472">Membrane</keyword>
<dbReference type="PIRSF" id="PIRSF019693">
    <property type="entry name" value="VAMP-associated"/>
    <property type="match status" value="1"/>
</dbReference>
<keyword evidence="3" id="KW-0812">Transmembrane</keyword>